<protein>
    <submittedName>
        <fullName evidence="1">Uncharacterized protein</fullName>
    </submittedName>
</protein>
<organism evidence="1 2">
    <name type="scientific">Snodgrassella alvi</name>
    <dbReference type="NCBI Taxonomy" id="1196083"/>
    <lineage>
        <taxon>Bacteria</taxon>
        <taxon>Pseudomonadati</taxon>
        <taxon>Pseudomonadota</taxon>
        <taxon>Betaproteobacteria</taxon>
        <taxon>Neisseriales</taxon>
        <taxon>Neisseriaceae</taxon>
        <taxon>Snodgrassella</taxon>
    </lineage>
</organism>
<accession>A0A2N9X9J0</accession>
<dbReference type="Proteomes" id="UP000230202">
    <property type="component" value="Unassembled WGS sequence"/>
</dbReference>
<dbReference type="EMBL" id="MEIL01000016">
    <property type="protein sequence ID" value="PIT41512.1"/>
    <property type="molecule type" value="Genomic_DNA"/>
</dbReference>
<dbReference type="AlphaFoldDB" id="A0A2N9X9J0"/>
<reference evidence="1" key="1">
    <citation type="journal article" date="2017" name="MBio">
        <title>Type VI secretion-mediated competition in the bee gut microbiome.</title>
        <authorList>
            <person name="Steele M.I."/>
            <person name="Kwong W.K."/>
            <person name="Powell J.E."/>
            <person name="Whiteley M."/>
            <person name="Moran N.A."/>
        </authorList>
    </citation>
    <scope>NUCLEOTIDE SEQUENCE [LARGE SCALE GENOMIC DNA]</scope>
    <source>
        <strain evidence="1">WkB273</strain>
    </source>
</reference>
<sequence>MRNKTILLAMPPSNGIVDLIAKNLQFHGYEVFRVDSILDFEYASIKDRISNFFIKHALRNNDYKEKLKAKQCLNKAELLIGNKQYDYTIVIRPDLYPKSVLEMLKQQTKIKFIGYQWDGLKRFPVINLIHLFDKFYIFDHTDIINKEYKKYHLHKTTNFYFDMLTPQNIKNDVMQAYYIGDHQTCRVQAIEQCITNLTANGIKTKFIIPTSKRKDINCYQSKHIIFGKENRINYFENLKNVNSSDILVDFVVGGHHGLSFRHFEALYYQKKLITTNTYVKNYDFYHPENIYIWEDKTHNDIKDFLKEPFKPIKAEIFQKYSFKNWIEQILYS</sequence>
<evidence type="ECO:0000313" key="2">
    <source>
        <dbReference type="Proteomes" id="UP000230202"/>
    </source>
</evidence>
<name>A0A2N9X9J0_9NEIS</name>
<proteinExistence type="predicted"/>
<gene>
    <name evidence="1" type="ORF">BHC54_01835</name>
</gene>
<evidence type="ECO:0000313" key="1">
    <source>
        <dbReference type="EMBL" id="PIT41512.1"/>
    </source>
</evidence>
<dbReference type="RefSeq" id="WP_100151561.1">
    <property type="nucleotide sequence ID" value="NZ_MEIL01000016.1"/>
</dbReference>
<keyword evidence="2" id="KW-1185">Reference proteome</keyword>
<comment type="caution">
    <text evidence="1">The sequence shown here is derived from an EMBL/GenBank/DDBJ whole genome shotgun (WGS) entry which is preliminary data.</text>
</comment>